<evidence type="ECO:0000313" key="1">
    <source>
        <dbReference type="EMBL" id="MDQ0173345.1"/>
    </source>
</evidence>
<evidence type="ECO:0008006" key="3">
    <source>
        <dbReference type="Google" id="ProtNLM"/>
    </source>
</evidence>
<comment type="caution">
    <text evidence="1">The sequence shown here is derived from an EMBL/GenBank/DDBJ whole genome shotgun (WGS) entry which is preliminary data.</text>
</comment>
<dbReference type="EMBL" id="JAUSTI010000019">
    <property type="protein sequence ID" value="MDQ0173345.1"/>
    <property type="molecule type" value="Genomic_DNA"/>
</dbReference>
<dbReference type="Pfam" id="PF14435">
    <property type="entry name" value="SUKH-4"/>
    <property type="match status" value="1"/>
</dbReference>
<gene>
    <name evidence="1" type="ORF">J2T19_004838</name>
</gene>
<organism evidence="1 2">
    <name type="scientific">Paenibacillus tundrae</name>
    <dbReference type="NCBI Taxonomy" id="528187"/>
    <lineage>
        <taxon>Bacteria</taxon>
        <taxon>Bacillati</taxon>
        <taxon>Bacillota</taxon>
        <taxon>Bacilli</taxon>
        <taxon>Bacillales</taxon>
        <taxon>Paenibacillaceae</taxon>
        <taxon>Paenibacillus</taxon>
    </lineage>
</organism>
<keyword evidence="2" id="KW-1185">Reference proteome</keyword>
<evidence type="ECO:0000313" key="2">
    <source>
        <dbReference type="Proteomes" id="UP001233836"/>
    </source>
</evidence>
<dbReference type="RefSeq" id="WP_307220275.1">
    <property type="nucleotide sequence ID" value="NZ_JAUSTI010000019.1"/>
</dbReference>
<proteinExistence type="predicted"/>
<protein>
    <recommendedName>
        <fullName evidence="3">Knr4/Smi1-like domain-containing protein</fullName>
    </recommendedName>
</protein>
<name>A0ABT9WJJ3_9BACL</name>
<dbReference type="Proteomes" id="UP001233836">
    <property type="component" value="Unassembled WGS sequence"/>
</dbReference>
<sequence length="181" mass="20817">MNPNLFRSLWNAEENGSLINFDQQVINILKIDEHNKEFFRIAGLPETPAPYLEFISSEGLLLNLSKKFSLSEQYKDYWYLGTTAAGEIVTLKERTGHIVAIDVQNNNKETYINSSIIHFAEFLYEFSEMILKAIEINGDDAFIDNNIPEELLMDTIKNLKTIDEAAMEGATFWCNEFEEFA</sequence>
<reference evidence="1 2" key="1">
    <citation type="submission" date="2023-07" db="EMBL/GenBank/DDBJ databases">
        <title>Sorghum-associated microbial communities from plants grown in Nebraska, USA.</title>
        <authorList>
            <person name="Schachtman D."/>
        </authorList>
    </citation>
    <scope>NUCLEOTIDE SEQUENCE [LARGE SCALE GENOMIC DNA]</scope>
    <source>
        <strain evidence="1 2">DS1314</strain>
    </source>
</reference>
<dbReference type="InterPro" id="IPR025851">
    <property type="entry name" value="SUKH-4"/>
</dbReference>
<accession>A0ABT9WJJ3</accession>